<evidence type="ECO:0000256" key="3">
    <source>
        <dbReference type="ARBA" id="ARBA00022723"/>
    </source>
</evidence>
<keyword evidence="10" id="KW-0539">Nucleus</keyword>
<dbReference type="InterPro" id="IPR038441">
    <property type="entry name" value="THAP_Znf_sf"/>
</dbReference>
<dbReference type="InterPro" id="IPR026516">
    <property type="entry name" value="THAP1/10"/>
</dbReference>
<dbReference type="PANTHER" id="PTHR46600:SF1">
    <property type="entry name" value="THAP DOMAIN-CONTAINING PROTEIN 1"/>
    <property type="match status" value="1"/>
</dbReference>
<keyword evidence="7 13" id="KW-0175">Coiled coil</keyword>
<keyword evidence="9" id="KW-0804">Transcription</keyword>
<dbReference type="EMBL" id="OZ034837">
    <property type="protein sequence ID" value="CAL1678764.1"/>
    <property type="molecule type" value="Genomic_DNA"/>
</dbReference>
<accession>A0AAV2NH55</accession>
<evidence type="ECO:0000256" key="4">
    <source>
        <dbReference type="ARBA" id="ARBA00022771"/>
    </source>
</evidence>
<dbReference type="GO" id="GO:0008270">
    <property type="term" value="F:zinc ion binding"/>
    <property type="evidence" value="ECO:0007669"/>
    <property type="project" value="UniProtKB-KW"/>
</dbReference>
<dbReference type="SUPFAM" id="SSF57716">
    <property type="entry name" value="Glucocorticoid receptor-like (DNA-binding domain)"/>
    <property type="match status" value="1"/>
</dbReference>
<protein>
    <recommendedName>
        <fullName evidence="14">THAP-type domain-containing protein</fullName>
    </recommendedName>
</protein>
<gene>
    <name evidence="15" type="ORF">LPLAT_LOCUS4542</name>
</gene>
<proteinExistence type="inferred from homology"/>
<evidence type="ECO:0000256" key="13">
    <source>
        <dbReference type="SAM" id="Coils"/>
    </source>
</evidence>
<evidence type="ECO:0000256" key="12">
    <source>
        <dbReference type="PROSITE-ProRule" id="PRU00309"/>
    </source>
</evidence>
<keyword evidence="11" id="KW-0131">Cell cycle</keyword>
<dbReference type="Pfam" id="PF05485">
    <property type="entry name" value="THAP"/>
    <property type="match status" value="1"/>
</dbReference>
<dbReference type="InterPro" id="IPR006612">
    <property type="entry name" value="THAP_Znf"/>
</dbReference>
<keyword evidence="3" id="KW-0479">Metal-binding</keyword>
<evidence type="ECO:0000256" key="8">
    <source>
        <dbReference type="ARBA" id="ARBA00023125"/>
    </source>
</evidence>
<dbReference type="Gene3D" id="6.20.210.20">
    <property type="entry name" value="THAP domain"/>
    <property type="match status" value="1"/>
</dbReference>
<keyword evidence="4 12" id="KW-0863">Zinc-finger</keyword>
<dbReference type="Proteomes" id="UP001497644">
    <property type="component" value="Chromosome 14"/>
</dbReference>
<evidence type="ECO:0000256" key="1">
    <source>
        <dbReference type="ARBA" id="ARBA00004642"/>
    </source>
</evidence>
<dbReference type="PROSITE" id="PS50950">
    <property type="entry name" value="ZF_THAP"/>
    <property type="match status" value="1"/>
</dbReference>
<evidence type="ECO:0000256" key="6">
    <source>
        <dbReference type="ARBA" id="ARBA00023015"/>
    </source>
</evidence>
<dbReference type="AlphaFoldDB" id="A0AAV2NH55"/>
<keyword evidence="16" id="KW-1185">Reference proteome</keyword>
<evidence type="ECO:0000259" key="14">
    <source>
        <dbReference type="PROSITE" id="PS50950"/>
    </source>
</evidence>
<evidence type="ECO:0000256" key="11">
    <source>
        <dbReference type="ARBA" id="ARBA00023306"/>
    </source>
</evidence>
<dbReference type="SMART" id="SM00692">
    <property type="entry name" value="DM3"/>
    <property type="match status" value="1"/>
</dbReference>
<evidence type="ECO:0000256" key="10">
    <source>
        <dbReference type="ARBA" id="ARBA00023242"/>
    </source>
</evidence>
<keyword evidence="8 12" id="KW-0238">DNA-binding</keyword>
<evidence type="ECO:0000256" key="2">
    <source>
        <dbReference type="ARBA" id="ARBA00006177"/>
    </source>
</evidence>
<organism evidence="15 16">
    <name type="scientific">Lasius platythorax</name>
    <dbReference type="NCBI Taxonomy" id="488582"/>
    <lineage>
        <taxon>Eukaryota</taxon>
        <taxon>Metazoa</taxon>
        <taxon>Ecdysozoa</taxon>
        <taxon>Arthropoda</taxon>
        <taxon>Hexapoda</taxon>
        <taxon>Insecta</taxon>
        <taxon>Pterygota</taxon>
        <taxon>Neoptera</taxon>
        <taxon>Endopterygota</taxon>
        <taxon>Hymenoptera</taxon>
        <taxon>Apocrita</taxon>
        <taxon>Aculeata</taxon>
        <taxon>Formicoidea</taxon>
        <taxon>Formicidae</taxon>
        <taxon>Formicinae</taxon>
        <taxon>Lasius</taxon>
        <taxon>Lasius</taxon>
    </lineage>
</organism>
<evidence type="ECO:0000256" key="9">
    <source>
        <dbReference type="ARBA" id="ARBA00023163"/>
    </source>
</evidence>
<dbReference type="InterPro" id="IPR021896">
    <property type="entry name" value="THAP9-like_HTH"/>
</dbReference>
<dbReference type="Pfam" id="PF12017">
    <property type="entry name" value="Tnp_P_element"/>
    <property type="match status" value="1"/>
</dbReference>
<dbReference type="GO" id="GO:0005654">
    <property type="term" value="C:nucleoplasm"/>
    <property type="evidence" value="ECO:0007669"/>
    <property type="project" value="UniProtKB-SubCell"/>
</dbReference>
<dbReference type="SMART" id="SM00980">
    <property type="entry name" value="THAP"/>
    <property type="match status" value="1"/>
</dbReference>
<reference evidence="15" key="1">
    <citation type="submission" date="2024-04" db="EMBL/GenBank/DDBJ databases">
        <authorList>
            <consortium name="Molecular Ecology Group"/>
        </authorList>
    </citation>
    <scope>NUCLEOTIDE SEQUENCE</scope>
</reference>
<dbReference type="GO" id="GO:0043565">
    <property type="term" value="F:sequence-specific DNA binding"/>
    <property type="evidence" value="ECO:0007669"/>
    <property type="project" value="InterPro"/>
</dbReference>
<evidence type="ECO:0000256" key="5">
    <source>
        <dbReference type="ARBA" id="ARBA00022833"/>
    </source>
</evidence>
<comment type="similarity">
    <text evidence="2">Belongs to the THAP1 family.</text>
</comment>
<evidence type="ECO:0000313" key="16">
    <source>
        <dbReference type="Proteomes" id="UP001497644"/>
    </source>
</evidence>
<sequence>MSRRCCIPKCRNRTIDGFHLFRLPFTRPDILKMWIDAIGRNFEPKKSHYICSAHFAAADFMMRPNASGVRLKNLAVPSIFCDTTAIESDITPTMEFDSIPEIESDITPTMEFNTTTAIESDITPTMEFNTTTAIKSDITPTMEFDTSVDTIKMTTQKKRKLMDSSLVKLKKQEMSPRKKRMFRIIKTLKQKLKRKEEKISSLENLLKHLRKKNLLEKDPCEIITHNFGGSVGELFKNEWLNRKRNKKGCRYSEEIKKFAVTLHFYS</sequence>
<evidence type="ECO:0000256" key="7">
    <source>
        <dbReference type="ARBA" id="ARBA00023054"/>
    </source>
</evidence>
<feature type="domain" description="THAP-type" evidence="14">
    <location>
        <begin position="1"/>
        <end position="80"/>
    </location>
</feature>
<feature type="coiled-coil region" evidence="13">
    <location>
        <begin position="178"/>
        <end position="212"/>
    </location>
</feature>
<comment type="subcellular location">
    <subcellularLocation>
        <location evidence="1">Nucleus</location>
        <location evidence="1">Nucleoplasm</location>
    </subcellularLocation>
</comment>
<name>A0AAV2NH55_9HYME</name>
<keyword evidence="6" id="KW-0805">Transcription regulation</keyword>
<evidence type="ECO:0000313" key="15">
    <source>
        <dbReference type="EMBL" id="CAL1678764.1"/>
    </source>
</evidence>
<dbReference type="PANTHER" id="PTHR46600">
    <property type="entry name" value="THAP DOMAIN-CONTAINING"/>
    <property type="match status" value="1"/>
</dbReference>
<keyword evidence="5" id="KW-0862">Zinc</keyword>